<dbReference type="Proteomes" id="UP001157960">
    <property type="component" value="Unassembled WGS sequence"/>
</dbReference>
<protein>
    <submittedName>
        <fullName evidence="1">Uncharacterized protein</fullName>
    </submittedName>
</protein>
<keyword evidence="2" id="KW-1185">Reference proteome</keyword>
<gene>
    <name evidence="1" type="ORF">SAMN06264346_104205</name>
</gene>
<proteinExistence type="predicted"/>
<dbReference type="RefSeq" id="WP_283421899.1">
    <property type="nucleotide sequence ID" value="NZ_FXTZ01000004.1"/>
</dbReference>
<accession>A0ABY1NTT1</accession>
<evidence type="ECO:0000313" key="1">
    <source>
        <dbReference type="EMBL" id="SMP18061.1"/>
    </source>
</evidence>
<comment type="caution">
    <text evidence="1">The sequence shown here is derived from an EMBL/GenBank/DDBJ whole genome shotgun (WGS) entry which is preliminary data.</text>
</comment>
<reference evidence="1 2" key="1">
    <citation type="submission" date="2017-05" db="EMBL/GenBank/DDBJ databases">
        <authorList>
            <person name="Varghese N."/>
            <person name="Submissions S."/>
        </authorList>
    </citation>
    <scope>NUCLEOTIDE SEQUENCE [LARGE SCALE GENOMIC DNA]</scope>
    <source>
        <strain evidence="1 2">DSM 28214</strain>
    </source>
</reference>
<organism evidence="1 2">
    <name type="scientific">Chryseobacterium profundimaris</name>
    <dbReference type="NCBI Taxonomy" id="1387275"/>
    <lineage>
        <taxon>Bacteria</taxon>
        <taxon>Pseudomonadati</taxon>
        <taxon>Bacteroidota</taxon>
        <taxon>Flavobacteriia</taxon>
        <taxon>Flavobacteriales</taxon>
        <taxon>Weeksellaceae</taxon>
        <taxon>Chryseobacterium group</taxon>
        <taxon>Chryseobacterium</taxon>
    </lineage>
</organism>
<dbReference type="EMBL" id="FXTZ01000004">
    <property type="protein sequence ID" value="SMP18061.1"/>
    <property type="molecule type" value="Genomic_DNA"/>
</dbReference>
<sequence length="357" mass="41503">MTVYLFTLDDHLAEDISVIVGMFNQNKGLLKFKILSYKSSTEYYSLYHKSKSLTLESISEICNKLKGENNVFEDYGVLVTSKNIEKPKAITLEGKESWYSAFEYKNIAINSNDWDEITEDRSYLAIAHQVIENLFQSLSQMNLGSTQLLEEIHVNSRGCINDYCRNRSEIYAKILSGFICKNCQERFIEKKNNESILSQIKKILSTINKRLTDNYDVNTSEIITVNKYGDIKYGESKLDFGRAKTLPHIYLFYLINHNKPIGENDFWENAEIQKKFVDLSKLTGEFAKPFQMNTYLQNMSAYHAKSKKYIENSIITESLATSLFFKSKKNKDGHHYWLDIDPNNIRLEDSLLQYRIS</sequence>
<evidence type="ECO:0000313" key="2">
    <source>
        <dbReference type="Proteomes" id="UP001157960"/>
    </source>
</evidence>
<name>A0ABY1NTT1_9FLAO</name>